<dbReference type="Proteomes" id="UP001196413">
    <property type="component" value="Unassembled WGS sequence"/>
</dbReference>
<dbReference type="EMBL" id="JAHQIW010007096">
    <property type="protein sequence ID" value="KAJ1372143.1"/>
    <property type="molecule type" value="Genomic_DNA"/>
</dbReference>
<comment type="caution">
    <text evidence="1">The sequence shown here is derived from an EMBL/GenBank/DDBJ whole genome shotgun (WGS) entry which is preliminary data.</text>
</comment>
<evidence type="ECO:0000313" key="2">
    <source>
        <dbReference type="Proteomes" id="UP001196413"/>
    </source>
</evidence>
<gene>
    <name evidence="1" type="ORF">KIN20_034222</name>
</gene>
<proteinExistence type="predicted"/>
<evidence type="ECO:0000313" key="1">
    <source>
        <dbReference type="EMBL" id="KAJ1372143.1"/>
    </source>
</evidence>
<sequence length="71" mass="8137">MESRNFTYKDLATSFSQLVIITQGYFYGFNAISLEHVGVLKSKVADHYWEHVVRIHSVTMSVKVVCHSMTV</sequence>
<dbReference type="AlphaFoldDB" id="A0AAD5WJW1"/>
<reference evidence="1" key="1">
    <citation type="submission" date="2021-06" db="EMBL/GenBank/DDBJ databases">
        <title>Parelaphostrongylus tenuis whole genome reference sequence.</title>
        <authorList>
            <person name="Garwood T.J."/>
            <person name="Larsen P.A."/>
            <person name="Fountain-Jones N.M."/>
            <person name="Garbe J.R."/>
            <person name="Macchietto M.G."/>
            <person name="Kania S.A."/>
            <person name="Gerhold R.W."/>
            <person name="Richards J.E."/>
            <person name="Wolf T.M."/>
        </authorList>
    </citation>
    <scope>NUCLEOTIDE SEQUENCE</scope>
    <source>
        <strain evidence="1">MNPRO001-30</strain>
        <tissue evidence="1">Meninges</tissue>
    </source>
</reference>
<organism evidence="1 2">
    <name type="scientific">Parelaphostrongylus tenuis</name>
    <name type="common">Meningeal worm</name>
    <dbReference type="NCBI Taxonomy" id="148309"/>
    <lineage>
        <taxon>Eukaryota</taxon>
        <taxon>Metazoa</taxon>
        <taxon>Ecdysozoa</taxon>
        <taxon>Nematoda</taxon>
        <taxon>Chromadorea</taxon>
        <taxon>Rhabditida</taxon>
        <taxon>Rhabditina</taxon>
        <taxon>Rhabditomorpha</taxon>
        <taxon>Strongyloidea</taxon>
        <taxon>Metastrongylidae</taxon>
        <taxon>Parelaphostrongylus</taxon>
    </lineage>
</organism>
<protein>
    <submittedName>
        <fullName evidence="1">Uncharacterized protein</fullName>
    </submittedName>
</protein>
<name>A0AAD5WJW1_PARTN</name>
<accession>A0AAD5WJW1</accession>
<keyword evidence="2" id="KW-1185">Reference proteome</keyword>